<protein>
    <recommendedName>
        <fullName evidence="1">DUF7041 domain-containing protein</fullName>
    </recommendedName>
</protein>
<evidence type="ECO:0000313" key="2">
    <source>
        <dbReference type="EMBL" id="MPC94109.1"/>
    </source>
</evidence>
<dbReference type="InterPro" id="IPR055469">
    <property type="entry name" value="DUF7041"/>
</dbReference>
<name>A0A5B7JGR6_PORTR</name>
<reference evidence="2 3" key="1">
    <citation type="submission" date="2019-05" db="EMBL/GenBank/DDBJ databases">
        <title>Another draft genome of Portunus trituberculatus and its Hox gene families provides insights of decapod evolution.</title>
        <authorList>
            <person name="Jeong J.-H."/>
            <person name="Song I."/>
            <person name="Kim S."/>
            <person name="Choi T."/>
            <person name="Kim D."/>
            <person name="Ryu S."/>
            <person name="Kim W."/>
        </authorList>
    </citation>
    <scope>NUCLEOTIDE SEQUENCE [LARGE SCALE GENOMIC DNA]</scope>
    <source>
        <tissue evidence="2">Muscle</tissue>
    </source>
</reference>
<evidence type="ECO:0000313" key="3">
    <source>
        <dbReference type="Proteomes" id="UP000324222"/>
    </source>
</evidence>
<organism evidence="2 3">
    <name type="scientific">Portunus trituberculatus</name>
    <name type="common">Swimming crab</name>
    <name type="synonym">Neptunus trituberculatus</name>
    <dbReference type="NCBI Taxonomy" id="210409"/>
    <lineage>
        <taxon>Eukaryota</taxon>
        <taxon>Metazoa</taxon>
        <taxon>Ecdysozoa</taxon>
        <taxon>Arthropoda</taxon>
        <taxon>Crustacea</taxon>
        <taxon>Multicrustacea</taxon>
        <taxon>Malacostraca</taxon>
        <taxon>Eumalacostraca</taxon>
        <taxon>Eucarida</taxon>
        <taxon>Decapoda</taxon>
        <taxon>Pleocyemata</taxon>
        <taxon>Brachyura</taxon>
        <taxon>Eubrachyura</taxon>
        <taxon>Portunoidea</taxon>
        <taxon>Portunidae</taxon>
        <taxon>Portuninae</taxon>
        <taxon>Portunus</taxon>
    </lineage>
</organism>
<dbReference type="AlphaFoldDB" id="A0A5B7JGR6"/>
<comment type="caution">
    <text evidence="2">The sequence shown here is derived from an EMBL/GenBank/DDBJ whole genome shotgun (WGS) entry which is preliminary data.</text>
</comment>
<dbReference type="PANTHER" id="PTHR33327:SF3">
    <property type="entry name" value="RNA-DIRECTED DNA POLYMERASE"/>
    <property type="match status" value="1"/>
</dbReference>
<dbReference type="Pfam" id="PF23055">
    <property type="entry name" value="DUF7041"/>
    <property type="match status" value="1"/>
</dbReference>
<accession>A0A5B7JGR6</accession>
<feature type="domain" description="DUF7041" evidence="1">
    <location>
        <begin position="89"/>
        <end position="155"/>
    </location>
</feature>
<dbReference type="EMBL" id="VSRR010097306">
    <property type="protein sequence ID" value="MPC94109.1"/>
    <property type="molecule type" value="Genomic_DNA"/>
</dbReference>
<gene>
    <name evidence="2" type="ORF">E2C01_089261</name>
</gene>
<dbReference type="Proteomes" id="UP000324222">
    <property type="component" value="Unassembled WGS sequence"/>
</dbReference>
<proteinExistence type="predicted"/>
<sequence length="299" mass="33612">MDYLLPNTATWIYSAVFSAVHSDVRIQCFSLVTHTHSATPSDSCCYITLNYCGSCACQINVHHEFSRQWYSYGDWFSELLRPVSLVLPVGMQFQSIKITSSLTKFNHAVSHLPPDVRLQVSAVLFTAATSDKPYEELKITLLKSLQSSVATHLHELPFKEELGNEKPSQLLHRMKQLLGAEYHAFDAELFKQLFYQRLPSHHSTQPLQRQEQPGPRRHCYLGGRLHGNLTSFTSFCLLCLVWFVSQQPADPPHRARLSAYDRSCSPQAAAPGLPTFPSAKKTLKCTAPCTKASNSKGEQ</sequence>
<dbReference type="PANTHER" id="PTHR33327">
    <property type="entry name" value="ENDONUCLEASE"/>
    <property type="match status" value="1"/>
</dbReference>
<dbReference type="OrthoDB" id="6377149at2759"/>
<evidence type="ECO:0000259" key="1">
    <source>
        <dbReference type="Pfam" id="PF23055"/>
    </source>
</evidence>
<keyword evidence="3" id="KW-1185">Reference proteome</keyword>